<name>A0AAV7STF5_PLEWA</name>
<comment type="caution">
    <text evidence="2">The sequence shown here is derived from an EMBL/GenBank/DDBJ whole genome shotgun (WGS) entry which is preliminary data.</text>
</comment>
<evidence type="ECO:0000313" key="2">
    <source>
        <dbReference type="EMBL" id="KAJ1167303.1"/>
    </source>
</evidence>
<dbReference type="AlphaFoldDB" id="A0AAV7STF5"/>
<evidence type="ECO:0000313" key="3">
    <source>
        <dbReference type="Proteomes" id="UP001066276"/>
    </source>
</evidence>
<reference evidence="2" key="1">
    <citation type="journal article" date="2022" name="bioRxiv">
        <title>Sequencing and chromosome-scale assembly of the giantPleurodeles waltlgenome.</title>
        <authorList>
            <person name="Brown T."/>
            <person name="Elewa A."/>
            <person name="Iarovenko S."/>
            <person name="Subramanian E."/>
            <person name="Araus A.J."/>
            <person name="Petzold A."/>
            <person name="Susuki M."/>
            <person name="Suzuki K.-i.T."/>
            <person name="Hayashi T."/>
            <person name="Toyoda A."/>
            <person name="Oliveira C."/>
            <person name="Osipova E."/>
            <person name="Leigh N.D."/>
            <person name="Simon A."/>
            <person name="Yun M.H."/>
        </authorList>
    </citation>
    <scope>NUCLEOTIDE SEQUENCE</scope>
    <source>
        <strain evidence="2">20211129_DDA</strain>
        <tissue evidence="2">Liver</tissue>
    </source>
</reference>
<accession>A0AAV7STF5</accession>
<gene>
    <name evidence="2" type="ORF">NDU88_007695</name>
</gene>
<keyword evidence="3" id="KW-1185">Reference proteome</keyword>
<feature type="region of interest" description="Disordered" evidence="1">
    <location>
        <begin position="19"/>
        <end position="177"/>
    </location>
</feature>
<evidence type="ECO:0000256" key="1">
    <source>
        <dbReference type="SAM" id="MobiDB-lite"/>
    </source>
</evidence>
<dbReference type="EMBL" id="JANPWB010000008">
    <property type="protein sequence ID" value="KAJ1167303.1"/>
    <property type="molecule type" value="Genomic_DNA"/>
</dbReference>
<protein>
    <submittedName>
        <fullName evidence="2">Uncharacterized protein</fullName>
    </submittedName>
</protein>
<proteinExistence type="predicted"/>
<dbReference type="Proteomes" id="UP001066276">
    <property type="component" value="Chromosome 4_2"/>
</dbReference>
<sequence>MRIRPRLLHRFQLRRLDRKGLIGSPGAQQTQRGRRGRGAASLPRWPLLLFAPRPASTQGRGFKGEEGPRGRKPPPADRSYCSRRSLLSTQGRSFKGEEGPRGRKPPPAGCSYCSRRGLLSTQGRELKGRRGRGPQASSRSEWLCSAHSASRVRRGGPAAPPAGQPCSTRTPCAGSPGWRVNSEFFRRPLRS</sequence>
<organism evidence="2 3">
    <name type="scientific">Pleurodeles waltl</name>
    <name type="common">Iberian ribbed newt</name>
    <dbReference type="NCBI Taxonomy" id="8319"/>
    <lineage>
        <taxon>Eukaryota</taxon>
        <taxon>Metazoa</taxon>
        <taxon>Chordata</taxon>
        <taxon>Craniata</taxon>
        <taxon>Vertebrata</taxon>
        <taxon>Euteleostomi</taxon>
        <taxon>Amphibia</taxon>
        <taxon>Batrachia</taxon>
        <taxon>Caudata</taxon>
        <taxon>Salamandroidea</taxon>
        <taxon>Salamandridae</taxon>
        <taxon>Pleurodelinae</taxon>
        <taxon>Pleurodeles</taxon>
    </lineage>
</organism>